<dbReference type="InterPro" id="IPR002833">
    <property type="entry name" value="PTH2"/>
</dbReference>
<organism evidence="5 6">
    <name type="scientific">Heterostelium pallidum (strain ATCC 26659 / Pp 5 / PN500)</name>
    <name type="common">Cellular slime mold</name>
    <name type="synonym">Polysphondylium pallidum</name>
    <dbReference type="NCBI Taxonomy" id="670386"/>
    <lineage>
        <taxon>Eukaryota</taxon>
        <taxon>Amoebozoa</taxon>
        <taxon>Evosea</taxon>
        <taxon>Eumycetozoa</taxon>
        <taxon>Dictyostelia</taxon>
        <taxon>Acytosteliales</taxon>
        <taxon>Acytosteliaceae</taxon>
        <taxon>Heterostelium</taxon>
    </lineage>
</organism>
<evidence type="ECO:0000256" key="4">
    <source>
        <dbReference type="ARBA" id="ARBA00048707"/>
    </source>
</evidence>
<dbReference type="Gene3D" id="3.40.1490.10">
    <property type="entry name" value="Bit1"/>
    <property type="match status" value="1"/>
</dbReference>
<reference evidence="5 6" key="1">
    <citation type="journal article" date="2011" name="Genome Res.">
        <title>Phylogeny-wide analysis of social amoeba genomes highlights ancient origins for complex intercellular communication.</title>
        <authorList>
            <person name="Heidel A.J."/>
            <person name="Lawal H.M."/>
            <person name="Felder M."/>
            <person name="Schilde C."/>
            <person name="Helps N.R."/>
            <person name="Tunggal B."/>
            <person name="Rivero F."/>
            <person name="John U."/>
            <person name="Schleicher M."/>
            <person name="Eichinger L."/>
            <person name="Platzer M."/>
            <person name="Noegel A.A."/>
            <person name="Schaap P."/>
            <person name="Gloeckner G."/>
        </authorList>
    </citation>
    <scope>NUCLEOTIDE SEQUENCE [LARGE SCALE GENOMIC DNA]</scope>
    <source>
        <strain evidence="6">ATCC 26659 / Pp 5 / PN500</strain>
    </source>
</reference>
<keyword evidence="6" id="KW-1185">Reference proteome</keyword>
<dbReference type="GO" id="GO:0004045">
    <property type="term" value="F:peptidyl-tRNA hydrolase activity"/>
    <property type="evidence" value="ECO:0007669"/>
    <property type="project" value="UniProtKB-EC"/>
</dbReference>
<dbReference type="NCBIfam" id="TIGR00283">
    <property type="entry name" value="arch_pth2"/>
    <property type="match status" value="1"/>
</dbReference>
<evidence type="ECO:0000256" key="1">
    <source>
        <dbReference type="ARBA" id="ARBA00013260"/>
    </source>
</evidence>
<dbReference type="GO" id="GO:0005829">
    <property type="term" value="C:cytosol"/>
    <property type="evidence" value="ECO:0007669"/>
    <property type="project" value="TreeGrafter"/>
</dbReference>
<dbReference type="FunFam" id="3.40.1490.10:FF:000001">
    <property type="entry name" value="Peptidyl-tRNA hydrolase 2"/>
    <property type="match status" value="1"/>
</dbReference>
<dbReference type="GeneID" id="31367495"/>
<dbReference type="CDD" id="cd02430">
    <property type="entry name" value="PTH2"/>
    <property type="match status" value="1"/>
</dbReference>
<dbReference type="EMBL" id="ADBJ01000060">
    <property type="protein sequence ID" value="EFA74993.1"/>
    <property type="molecule type" value="Genomic_DNA"/>
</dbReference>
<dbReference type="RefSeq" id="XP_020427127.1">
    <property type="nucleotide sequence ID" value="XM_020582773.1"/>
</dbReference>
<evidence type="ECO:0000256" key="2">
    <source>
        <dbReference type="ARBA" id="ARBA00022801"/>
    </source>
</evidence>
<dbReference type="Pfam" id="PF01981">
    <property type="entry name" value="PTH2"/>
    <property type="match status" value="1"/>
</dbReference>
<dbReference type="AlphaFoldDB" id="D3BV55"/>
<gene>
    <name evidence="5" type="ORF">PPL_12027</name>
</gene>
<dbReference type="Proteomes" id="UP000001396">
    <property type="component" value="Unassembled WGS sequence"/>
</dbReference>
<name>D3BV55_HETP5</name>
<protein>
    <recommendedName>
        <fullName evidence="1">peptidyl-tRNA hydrolase</fullName>
        <ecNumber evidence="1">3.1.1.29</ecNumber>
    </recommendedName>
</protein>
<dbReference type="EC" id="3.1.1.29" evidence="1"/>
<sequence length="185" mass="20347">MFEEKSISVGTLIVSSALSMMTGAVLSKWLSKPVVAKEPVIEESEDESEDEEYSDSDYDIEEDKSIGACKMVLVVRTDLEMTKGKIAAQCCHATLGSYKRAKRNQKYHKMLKQWEVFGQAKVTLKTNNEKELMDLEKAAKEAGLPHYLVIDAGRTQIASGSRTVLAVGPAPIAAVDSVTKHLKLL</sequence>
<dbReference type="STRING" id="670386.D3BV55"/>
<dbReference type="PANTHER" id="PTHR12649">
    <property type="entry name" value="PEPTIDYL-TRNA HYDROLASE 2"/>
    <property type="match status" value="1"/>
</dbReference>
<accession>D3BV55</accession>
<comment type="caution">
    <text evidence="5">The sequence shown here is derived from an EMBL/GenBank/DDBJ whole genome shotgun (WGS) entry which is preliminary data.</text>
</comment>
<comment type="catalytic activity">
    <reaction evidence="4">
        <text>an N-acyl-L-alpha-aminoacyl-tRNA + H2O = an N-acyl-L-amino acid + a tRNA + H(+)</text>
        <dbReference type="Rhea" id="RHEA:54448"/>
        <dbReference type="Rhea" id="RHEA-COMP:10123"/>
        <dbReference type="Rhea" id="RHEA-COMP:13883"/>
        <dbReference type="ChEBI" id="CHEBI:15377"/>
        <dbReference type="ChEBI" id="CHEBI:15378"/>
        <dbReference type="ChEBI" id="CHEBI:59874"/>
        <dbReference type="ChEBI" id="CHEBI:78442"/>
        <dbReference type="ChEBI" id="CHEBI:138191"/>
        <dbReference type="EC" id="3.1.1.29"/>
    </reaction>
</comment>
<dbReference type="OMA" id="GHAAVEC"/>
<keyword evidence="2" id="KW-0378">Hydrolase</keyword>
<comment type="similarity">
    <text evidence="3">Belongs to the PTH2 family.</text>
</comment>
<dbReference type="NCBIfam" id="NF003314">
    <property type="entry name" value="PRK04322.1"/>
    <property type="match status" value="1"/>
</dbReference>
<dbReference type="FunCoup" id="D3BV55">
    <property type="interactions" value="927"/>
</dbReference>
<dbReference type="SUPFAM" id="SSF102462">
    <property type="entry name" value="Peptidyl-tRNA hydrolase II"/>
    <property type="match status" value="1"/>
</dbReference>
<proteinExistence type="inferred from homology"/>
<dbReference type="InParanoid" id="D3BV55"/>
<evidence type="ECO:0000313" key="5">
    <source>
        <dbReference type="EMBL" id="EFA74993.1"/>
    </source>
</evidence>
<evidence type="ECO:0000256" key="3">
    <source>
        <dbReference type="ARBA" id="ARBA00038050"/>
    </source>
</evidence>
<dbReference type="InterPro" id="IPR023476">
    <property type="entry name" value="Pep_tRNA_hydro_II_dom_sf"/>
</dbReference>
<evidence type="ECO:0000313" key="6">
    <source>
        <dbReference type="Proteomes" id="UP000001396"/>
    </source>
</evidence>
<dbReference type="PANTHER" id="PTHR12649:SF11">
    <property type="entry name" value="PEPTIDYL-TRNA HYDROLASE 2, MITOCHONDRIAL"/>
    <property type="match status" value="1"/>
</dbReference>